<dbReference type="Proteomes" id="UP000055048">
    <property type="component" value="Unassembled WGS sequence"/>
</dbReference>
<evidence type="ECO:0000256" key="1">
    <source>
        <dbReference type="SAM" id="MobiDB-lite"/>
    </source>
</evidence>
<feature type="compositionally biased region" description="Polar residues" evidence="1">
    <location>
        <begin position="18"/>
        <end position="31"/>
    </location>
</feature>
<comment type="caution">
    <text evidence="2">The sequence shown here is derived from an EMBL/GenBank/DDBJ whole genome shotgun (WGS) entry which is preliminary data.</text>
</comment>
<keyword evidence="3" id="KW-1185">Reference proteome</keyword>
<accession>A0A0V0T8M8</accession>
<organism evidence="2 3">
    <name type="scientific">Trichinella murrelli</name>
    <dbReference type="NCBI Taxonomy" id="144512"/>
    <lineage>
        <taxon>Eukaryota</taxon>
        <taxon>Metazoa</taxon>
        <taxon>Ecdysozoa</taxon>
        <taxon>Nematoda</taxon>
        <taxon>Enoplea</taxon>
        <taxon>Dorylaimia</taxon>
        <taxon>Trichinellida</taxon>
        <taxon>Trichinellidae</taxon>
        <taxon>Trichinella</taxon>
    </lineage>
</organism>
<evidence type="ECO:0000313" key="3">
    <source>
        <dbReference type="Proteomes" id="UP000055048"/>
    </source>
</evidence>
<evidence type="ECO:0000313" key="2">
    <source>
        <dbReference type="EMBL" id="KRX35237.1"/>
    </source>
</evidence>
<proteinExistence type="predicted"/>
<feature type="region of interest" description="Disordered" evidence="1">
    <location>
        <begin position="18"/>
        <end position="45"/>
    </location>
</feature>
<name>A0A0V0T8M8_9BILA</name>
<reference evidence="2 3" key="1">
    <citation type="submission" date="2015-01" db="EMBL/GenBank/DDBJ databases">
        <title>Evolution of Trichinella species and genotypes.</title>
        <authorList>
            <person name="Korhonen P.K."/>
            <person name="Edoardo P."/>
            <person name="Giuseppe L.R."/>
            <person name="Gasser R.B."/>
        </authorList>
    </citation>
    <scope>NUCLEOTIDE SEQUENCE [LARGE SCALE GENOMIC DNA]</scope>
    <source>
        <strain evidence="2">ISS417</strain>
    </source>
</reference>
<dbReference type="EMBL" id="JYDJ01000460">
    <property type="protein sequence ID" value="KRX35237.1"/>
    <property type="molecule type" value="Genomic_DNA"/>
</dbReference>
<gene>
    <name evidence="2" type="ORF">T05_2299</name>
</gene>
<sequence length="45" mass="5056">MPKNHFLNIIALTQGEPNSASNQLMDNSQSRALLDRTQPRFKGQS</sequence>
<dbReference type="AlphaFoldDB" id="A0A0V0T8M8"/>
<protein>
    <submittedName>
        <fullName evidence="2">Uncharacterized protein</fullName>
    </submittedName>
</protein>